<sequence length="434" mass="49074">MKHILIIGYVWPEPKSSAAGSRMLELVQLLLAMNCRVAFASAAALSEHRFDLNAIGVTEKAIALNCSSFDEFVRELQPDAVLFDRFFTEEQFGWRVAQQCPTALRILDTEDLHSLRQARQQLLKATQQMAVDEKARQSVSPVRATAAELYTQMCTSDMAQREVAAIFRCDLSLMISEVEMDLLQHYFSVPAALLFYCPFLRQPAINAAGVPDFSARQHFVTIGNFRHEPNWDSVLWLKHQLWPLIRTQFVTAGVAAPELHIYGAYPPPKATQLHNPKEGFHIKGWAVDAHAVMQNARVCLAPLRFGAGIKGKLMDAMHSGTPSVTTTIGSESMSGGLAWCGAVADSADEFARAALELYQQPSLWQEKQQQGFNILRDYFYRCDYTALLQQRLRTLEENIATERQANFIGQMLRHHQHKSTQYMAQWIEAKNRDR</sequence>
<organism evidence="1 2">
    <name type="scientific">Cellvibrio mixtus</name>
    <dbReference type="NCBI Taxonomy" id="39650"/>
    <lineage>
        <taxon>Bacteria</taxon>
        <taxon>Pseudomonadati</taxon>
        <taxon>Pseudomonadota</taxon>
        <taxon>Gammaproteobacteria</taxon>
        <taxon>Cellvibrionales</taxon>
        <taxon>Cellvibrionaceae</taxon>
        <taxon>Cellvibrio</taxon>
    </lineage>
</organism>
<evidence type="ECO:0000313" key="1">
    <source>
        <dbReference type="EMBL" id="OZY86979.1"/>
    </source>
</evidence>
<dbReference type="Gene3D" id="3.40.50.2000">
    <property type="entry name" value="Glycogen Phosphorylase B"/>
    <property type="match status" value="1"/>
</dbReference>
<proteinExistence type="predicted"/>
<gene>
    <name evidence="1" type="ORF">CBP51_08305</name>
</gene>
<dbReference type="Pfam" id="PF13692">
    <property type="entry name" value="Glyco_trans_1_4"/>
    <property type="match status" value="1"/>
</dbReference>
<protein>
    <submittedName>
        <fullName evidence="1">Glycosyltransferase</fullName>
    </submittedName>
</protein>
<dbReference type="AlphaFoldDB" id="A0A266QCA6"/>
<comment type="caution">
    <text evidence="1">The sequence shown here is derived from an EMBL/GenBank/DDBJ whole genome shotgun (WGS) entry which is preliminary data.</text>
</comment>
<dbReference type="GO" id="GO:0016740">
    <property type="term" value="F:transferase activity"/>
    <property type="evidence" value="ECO:0007669"/>
    <property type="project" value="UniProtKB-KW"/>
</dbReference>
<keyword evidence="1" id="KW-0808">Transferase</keyword>
<name>A0A266QCA6_9GAMM</name>
<accession>A0A266QCA6</accession>
<dbReference type="EMBL" id="NHNI01000001">
    <property type="protein sequence ID" value="OZY86979.1"/>
    <property type="molecule type" value="Genomic_DNA"/>
</dbReference>
<dbReference type="RefSeq" id="WP_094984498.1">
    <property type="nucleotide sequence ID" value="NZ_NHNI01000001.1"/>
</dbReference>
<dbReference type="SUPFAM" id="SSF53756">
    <property type="entry name" value="UDP-Glycosyltransferase/glycogen phosphorylase"/>
    <property type="match status" value="1"/>
</dbReference>
<keyword evidence="2" id="KW-1185">Reference proteome</keyword>
<reference evidence="2" key="1">
    <citation type="submission" date="2017-05" db="EMBL/GenBank/DDBJ databases">
        <authorList>
            <person name="Barney B.M."/>
        </authorList>
    </citation>
    <scope>NUCLEOTIDE SEQUENCE [LARGE SCALE GENOMIC DNA]</scope>
    <source>
        <strain evidence="2">PSBB022</strain>
    </source>
</reference>
<evidence type="ECO:0000313" key="2">
    <source>
        <dbReference type="Proteomes" id="UP000216101"/>
    </source>
</evidence>
<dbReference type="Proteomes" id="UP000216101">
    <property type="component" value="Unassembled WGS sequence"/>
</dbReference>